<evidence type="ECO:0000313" key="3">
    <source>
        <dbReference type="EMBL" id="CAB9518350.1"/>
    </source>
</evidence>
<comment type="caution">
    <text evidence="3">The sequence shown here is derived from an EMBL/GenBank/DDBJ whole genome shotgun (WGS) entry which is preliminary data.</text>
</comment>
<sequence>MVSSVFLTWSLGILLVAHRVSAWTIPTRYSVKTTLAATADSNEEDDTLASVYSRAVDDEPYAYFQMQKIPTDAIPMAGSASRLDHVVDCAEHGECNVEEMMNMIDELERLNEECTSETSGSRECQLDTVAARNVLKVALASKVMMEDVMRFQETSEQEDPYASMMDMEDEYHDSTMQEIPTAALQEADLDRIVQCAEDGECDVGEMTDMIEELERLNLDCEGTISRECSLDARAARNILKVALASQAAMAKQMSQETRGERRGPTP</sequence>
<evidence type="ECO:0000256" key="2">
    <source>
        <dbReference type="SAM" id="SignalP"/>
    </source>
</evidence>
<reference evidence="3" key="1">
    <citation type="submission" date="2020-06" db="EMBL/GenBank/DDBJ databases">
        <authorList>
            <consortium name="Plant Systems Biology data submission"/>
        </authorList>
    </citation>
    <scope>NUCLEOTIDE SEQUENCE</scope>
    <source>
        <strain evidence="3">D6</strain>
    </source>
</reference>
<evidence type="ECO:0000256" key="1">
    <source>
        <dbReference type="SAM" id="Coils"/>
    </source>
</evidence>
<proteinExistence type="predicted"/>
<keyword evidence="1" id="KW-0175">Coiled coil</keyword>
<feature type="chain" id="PRO_5040459269" evidence="2">
    <location>
        <begin position="23"/>
        <end position="266"/>
    </location>
</feature>
<evidence type="ECO:0000313" key="4">
    <source>
        <dbReference type="Proteomes" id="UP001153069"/>
    </source>
</evidence>
<feature type="coiled-coil region" evidence="1">
    <location>
        <begin position="90"/>
        <end position="117"/>
    </location>
</feature>
<keyword evidence="2" id="KW-0732">Signal</keyword>
<dbReference type="AlphaFoldDB" id="A0A9N8HMT3"/>
<gene>
    <name evidence="3" type="ORF">SEMRO_926_G221030.1</name>
</gene>
<protein>
    <submittedName>
        <fullName evidence="3">Uncharacterized protein</fullName>
    </submittedName>
</protein>
<keyword evidence="4" id="KW-1185">Reference proteome</keyword>
<dbReference type="EMBL" id="CAICTM010000924">
    <property type="protein sequence ID" value="CAB9518350.1"/>
    <property type="molecule type" value="Genomic_DNA"/>
</dbReference>
<dbReference type="Proteomes" id="UP001153069">
    <property type="component" value="Unassembled WGS sequence"/>
</dbReference>
<accession>A0A9N8HMT3</accession>
<name>A0A9N8HMT3_9STRA</name>
<feature type="signal peptide" evidence="2">
    <location>
        <begin position="1"/>
        <end position="22"/>
    </location>
</feature>
<organism evidence="3 4">
    <name type="scientific">Seminavis robusta</name>
    <dbReference type="NCBI Taxonomy" id="568900"/>
    <lineage>
        <taxon>Eukaryota</taxon>
        <taxon>Sar</taxon>
        <taxon>Stramenopiles</taxon>
        <taxon>Ochrophyta</taxon>
        <taxon>Bacillariophyta</taxon>
        <taxon>Bacillariophyceae</taxon>
        <taxon>Bacillariophycidae</taxon>
        <taxon>Naviculales</taxon>
        <taxon>Naviculaceae</taxon>
        <taxon>Seminavis</taxon>
    </lineage>
</organism>